<dbReference type="InterPro" id="IPR002933">
    <property type="entry name" value="Peptidase_M20"/>
</dbReference>
<feature type="domain" description="Peptidase M20 dimerisation" evidence="4">
    <location>
        <begin position="237"/>
        <end position="387"/>
    </location>
</feature>
<dbReference type="SUPFAM" id="SSF53187">
    <property type="entry name" value="Zn-dependent exopeptidases"/>
    <property type="match status" value="1"/>
</dbReference>
<organism evidence="5">
    <name type="scientific">Candidatus Heimdallarchaeum aukensis</name>
    <dbReference type="NCBI Taxonomy" id="2876573"/>
    <lineage>
        <taxon>Archaea</taxon>
        <taxon>Promethearchaeati</taxon>
        <taxon>Candidatus Heimdallarchaeota</taxon>
        <taxon>Candidatus Heimdallarchaeia (ex Rinke et al. 2021) (nom. nud.)</taxon>
        <taxon>Candidatus Heimdallarchaeales</taxon>
        <taxon>Candidatus Heimdallarchaeaceae</taxon>
        <taxon>Candidatus Heimdallarchaeum</taxon>
    </lineage>
</organism>
<reference evidence="5" key="1">
    <citation type="journal article" date="2022" name="Nat. Microbiol.">
        <title>Unique mobile elements and scalable gene flow at the prokaryote-eukaryote boundary revealed by circularized Asgard archaea genomes.</title>
        <authorList>
            <person name="Wu F."/>
            <person name="Speth D.R."/>
            <person name="Philosof A."/>
            <person name="Cremiere A."/>
            <person name="Narayanan A."/>
            <person name="Barco R.A."/>
            <person name="Connon S.A."/>
            <person name="Amend J.P."/>
            <person name="Antoshechkin I.A."/>
            <person name="Orphan V.J."/>
        </authorList>
    </citation>
    <scope>NUCLEOTIDE SEQUENCE</scope>
    <source>
        <strain evidence="5">PM71</strain>
    </source>
</reference>
<evidence type="ECO:0000259" key="4">
    <source>
        <dbReference type="Pfam" id="PF07687"/>
    </source>
</evidence>
<dbReference type="EMBL" id="CP084166">
    <property type="protein sequence ID" value="UJG41311.1"/>
    <property type="molecule type" value="Genomic_DNA"/>
</dbReference>
<gene>
    <name evidence="5" type="ORF">K9W45_02350</name>
</gene>
<dbReference type="GO" id="GO:0006508">
    <property type="term" value="P:proteolysis"/>
    <property type="evidence" value="ECO:0007669"/>
    <property type="project" value="UniProtKB-KW"/>
</dbReference>
<sequence>MIKLNIEEIYSKIKTDFETKHIEEIRRFIKQPSVSADGNGIEKMTEMLMEKIVHLGGEDVHLVDLTKGEFGHPVVYGELVHDETKPTILFYSMYDVQPVFPEKWVYEEKMIDPFGAEIIDFEWIEGYKGKCLLGRGVCNQKGPTIAFFNVLEVYKELYGELPVNIIFALEGEEELGSTHIGPFIEQYKEKLEKADALLFPAFWEDELGRISMPLGVKGIVALKLRCKGGEWGGPAKINMHSSLSGLIENPIFKLIECIHSLKNDKTNEILVPGIMDDPAIINPNEEDEKIIEEYLKKYSLEENMKRGGLIQRFRNNKEGEELKGKEAVIEILFKPGLSVNGIEGGYYGEGTMTIIPHEVKANLDIRIPPFQSRSYVIQKYSEFLDRNFPMIEYEFEKGGYEPAKIPFSHPLAQISYRLYKEFKKEVMVLPLLAGSAPFSLFQQKLKIPFIVAGMGHSGRAHAPLEYAVIKADNKQVGGIIDFELYIAKFLKIFGKEYKYHLTSKD</sequence>
<dbReference type="Pfam" id="PF07687">
    <property type="entry name" value="M20_dimer"/>
    <property type="match status" value="1"/>
</dbReference>
<proteinExistence type="predicted"/>
<dbReference type="Gene3D" id="3.40.630.10">
    <property type="entry name" value="Zn peptidases"/>
    <property type="match status" value="1"/>
</dbReference>
<dbReference type="Pfam" id="PF01546">
    <property type="entry name" value="Peptidase_M20"/>
    <property type="match status" value="1"/>
</dbReference>
<evidence type="ECO:0000256" key="1">
    <source>
        <dbReference type="ARBA" id="ARBA00022670"/>
    </source>
</evidence>
<dbReference type="Proteomes" id="UP001201020">
    <property type="component" value="Chromosome"/>
</dbReference>
<evidence type="ECO:0000256" key="2">
    <source>
        <dbReference type="ARBA" id="ARBA00022723"/>
    </source>
</evidence>
<dbReference type="InterPro" id="IPR051458">
    <property type="entry name" value="Cyt/Met_Dipeptidase"/>
</dbReference>
<dbReference type="PANTHER" id="PTHR43270:SF8">
    <property type="entry name" value="DI- AND TRIPEPTIDASE DUG2-RELATED"/>
    <property type="match status" value="1"/>
</dbReference>
<dbReference type="AlphaFoldDB" id="A0A9Y1BLL0"/>
<name>A0A9Y1BLL0_9ARCH</name>
<dbReference type="InterPro" id="IPR011650">
    <property type="entry name" value="Peptidase_M20_dimer"/>
</dbReference>
<evidence type="ECO:0000256" key="3">
    <source>
        <dbReference type="ARBA" id="ARBA00022801"/>
    </source>
</evidence>
<protein>
    <submittedName>
        <fullName evidence="5">M20/M25/M40 family metallo-hydrolase</fullName>
    </submittedName>
</protein>
<keyword evidence="1" id="KW-0645">Protease</keyword>
<keyword evidence="3" id="KW-0378">Hydrolase</keyword>
<dbReference type="PANTHER" id="PTHR43270">
    <property type="entry name" value="BETA-ALA-HIS DIPEPTIDASE"/>
    <property type="match status" value="1"/>
</dbReference>
<dbReference type="GO" id="GO:0008233">
    <property type="term" value="F:peptidase activity"/>
    <property type="evidence" value="ECO:0007669"/>
    <property type="project" value="UniProtKB-KW"/>
</dbReference>
<dbReference type="Gene3D" id="3.30.70.360">
    <property type="match status" value="1"/>
</dbReference>
<dbReference type="GO" id="GO:0046872">
    <property type="term" value="F:metal ion binding"/>
    <property type="evidence" value="ECO:0007669"/>
    <property type="project" value="UniProtKB-KW"/>
</dbReference>
<evidence type="ECO:0000313" key="5">
    <source>
        <dbReference type="EMBL" id="UJG41311.1"/>
    </source>
</evidence>
<keyword evidence="2" id="KW-0479">Metal-binding</keyword>
<accession>A0A9Y1BLL0</accession>